<keyword evidence="1" id="KW-0614">Plasmid</keyword>
<reference evidence="1" key="1">
    <citation type="submission" date="2015-06" db="EMBL/GenBank/DDBJ databases">
        <authorList>
            <person name="Joergensen T."/>
        </authorList>
    </citation>
    <scope>NUCLEOTIDE SEQUENCE</scope>
    <source>
        <plasmid evidence="1">pRGFK1325</plasmid>
    </source>
</reference>
<dbReference type="GO" id="GO:0006355">
    <property type="term" value="P:regulation of DNA-templated transcription"/>
    <property type="evidence" value="ECO:0007669"/>
    <property type="project" value="InterPro"/>
</dbReference>
<accession>A0A0H5Q666</accession>
<geneLocation type="plasmid" evidence="1">
    <name>pRGFK1325</name>
</geneLocation>
<evidence type="ECO:0000313" key="1">
    <source>
        <dbReference type="EMBL" id="CRY96905.1"/>
    </source>
</evidence>
<name>A0A0H5Q666_9ZZZZ</name>
<protein>
    <recommendedName>
        <fullName evidence="2">RelB/DinJ family addiction module antitoxin</fullName>
    </recommendedName>
</protein>
<organism evidence="1">
    <name type="scientific">uncultured prokaryote</name>
    <dbReference type="NCBI Taxonomy" id="198431"/>
    <lineage>
        <taxon>unclassified sequences</taxon>
        <taxon>environmental samples</taxon>
    </lineage>
</organism>
<dbReference type="Pfam" id="PF04221">
    <property type="entry name" value="RelB"/>
    <property type="match status" value="1"/>
</dbReference>
<reference evidence="1" key="2">
    <citation type="submission" date="2015-07" db="EMBL/GenBank/DDBJ databases">
        <title>Plasmids, circular viruses and viroids from rat gut.</title>
        <authorList>
            <person name="Jorgensen T.J."/>
            <person name="Hansen M.A."/>
            <person name="Xu Z."/>
            <person name="Tabak M.A."/>
            <person name="Sorensen S.J."/>
            <person name="Hansen L.H."/>
        </authorList>
    </citation>
    <scope>NUCLEOTIDE SEQUENCE</scope>
    <source>
        <plasmid evidence="1">pRGFK1325</plasmid>
    </source>
</reference>
<dbReference type="InterPro" id="IPR013321">
    <property type="entry name" value="Arc_rbn_hlx_hlx"/>
</dbReference>
<sequence length="282" mass="31105">MADRNEQSMISFKVDSVVKESAEAVLAGSGLNTSAYLGMCLRKLAQGGEVPFELKVDSMFWIGEAKVSKAVTYIKSGDFHEAIAIQTEVGKLFETEIEKLFLKLVASEETGAKSKDIFVDQLTSGFIPAAATSTSSIRSYTENIIPLISSIDEPSADNVVSQIRDIANQVEEKAASLVKNSKIIDLIEETTIGNNAEELRENVELTESIIETVLDAYEENRDQLAMRFVGSEFGIEEVAKVSIKRNAIMKYFERAQKKADQKKNHEFEQGVMLLEALNASNC</sequence>
<proteinExistence type="predicted"/>
<evidence type="ECO:0008006" key="2">
    <source>
        <dbReference type="Google" id="ProtNLM"/>
    </source>
</evidence>
<dbReference type="EMBL" id="LN853891">
    <property type="protein sequence ID" value="CRY96905.1"/>
    <property type="molecule type" value="Genomic_DNA"/>
</dbReference>
<dbReference type="AlphaFoldDB" id="A0A0H5Q666"/>
<dbReference type="Gene3D" id="1.10.1220.10">
    <property type="entry name" value="Met repressor-like"/>
    <property type="match status" value="1"/>
</dbReference>
<dbReference type="InterPro" id="IPR007337">
    <property type="entry name" value="RelB/DinJ"/>
</dbReference>